<dbReference type="EMBL" id="CALTRL010003915">
    <property type="protein sequence ID" value="CAH7682183.1"/>
    <property type="molecule type" value="Genomic_DNA"/>
</dbReference>
<comment type="caution">
    <text evidence="1">The sequence shown here is derived from an EMBL/GenBank/DDBJ whole genome shotgun (WGS) entry which is preliminary data.</text>
</comment>
<protein>
    <submittedName>
        <fullName evidence="1">Uncharacterized protein</fullName>
    </submittedName>
</protein>
<keyword evidence="2" id="KW-1185">Reference proteome</keyword>
<sequence>MALIKPQGPTTLRPLADMIVAEFVLGLGWHQSPHSGIQSLKGKERWYEDFEESLDGDKSKERKIPLKDYEKIETDEDNILSLEAWFQGFALTVKSSKTNRNVYLRCSQGAVKLSKARSAERISSSRRTGCRY</sequence>
<evidence type="ECO:0000313" key="2">
    <source>
        <dbReference type="Proteomes" id="UP001153365"/>
    </source>
</evidence>
<reference evidence="1" key="1">
    <citation type="submission" date="2022-06" db="EMBL/GenBank/DDBJ databases">
        <authorList>
            <consortium name="SYNGENTA / RWTH Aachen University"/>
        </authorList>
    </citation>
    <scope>NUCLEOTIDE SEQUENCE</scope>
</reference>
<organism evidence="1 2">
    <name type="scientific">Phakopsora pachyrhizi</name>
    <name type="common">Asian soybean rust disease fungus</name>
    <dbReference type="NCBI Taxonomy" id="170000"/>
    <lineage>
        <taxon>Eukaryota</taxon>
        <taxon>Fungi</taxon>
        <taxon>Dikarya</taxon>
        <taxon>Basidiomycota</taxon>
        <taxon>Pucciniomycotina</taxon>
        <taxon>Pucciniomycetes</taxon>
        <taxon>Pucciniales</taxon>
        <taxon>Phakopsoraceae</taxon>
        <taxon>Phakopsora</taxon>
    </lineage>
</organism>
<evidence type="ECO:0000313" key="1">
    <source>
        <dbReference type="EMBL" id="CAH7682183.1"/>
    </source>
</evidence>
<proteinExistence type="predicted"/>
<accession>A0AAV0B803</accession>
<gene>
    <name evidence="1" type="ORF">PPACK8108_LOCUS14940</name>
</gene>
<dbReference type="AlphaFoldDB" id="A0AAV0B803"/>
<name>A0AAV0B803_PHAPC</name>
<dbReference type="Proteomes" id="UP001153365">
    <property type="component" value="Unassembled WGS sequence"/>
</dbReference>